<dbReference type="Proteomes" id="UP000281498">
    <property type="component" value="Unassembled WGS sequence"/>
</dbReference>
<evidence type="ECO:0000256" key="9">
    <source>
        <dbReference type="PIRSR" id="PIRSR001589-1"/>
    </source>
</evidence>
<dbReference type="NCBIfam" id="TIGR01536">
    <property type="entry name" value="asn_synth_AEB"/>
    <property type="match status" value="1"/>
</dbReference>
<dbReference type="CDD" id="cd01991">
    <property type="entry name" value="Asn_synthase_B_C"/>
    <property type="match status" value="1"/>
</dbReference>
<evidence type="ECO:0000259" key="12">
    <source>
        <dbReference type="PROSITE" id="PS51278"/>
    </source>
</evidence>
<evidence type="ECO:0000313" key="13">
    <source>
        <dbReference type="EMBL" id="RKL67678.1"/>
    </source>
</evidence>
<keyword evidence="4 10" id="KW-0547">Nucleotide-binding</keyword>
<feature type="binding site" evidence="10">
    <location>
        <begin position="377"/>
        <end position="378"/>
    </location>
    <ligand>
        <name>ATP</name>
        <dbReference type="ChEBI" id="CHEBI:30616"/>
    </ligand>
</feature>
<comment type="caution">
    <text evidence="13">The sequence shown here is derived from an EMBL/GenBank/DDBJ whole genome shotgun (WGS) entry which is preliminary data.</text>
</comment>
<dbReference type="OrthoDB" id="9763290at2"/>
<comment type="pathway">
    <text evidence="1">Amino-acid biosynthesis; L-asparagine biosynthesis; L-asparagine from L-aspartate (L-Gln route): step 1/1.</text>
</comment>
<dbReference type="Pfam" id="PF13537">
    <property type="entry name" value="GATase_7"/>
    <property type="match status" value="1"/>
</dbReference>
<sequence length="615" mass="70754">MCGITGWIDFKREMKNEVNVVKAMADSLAHRGPDAGTTWSGDHVVFGHRRLIVIDPAGGAQPMTRVQNGKEYTLCYNGELYNTDELRSELKNLGYRFESYSDTEVLLMSYIHWQEGCVEKLNGIFSFAIWDSAREMLFMARDRLGVKPLFFYPLENGLLFGSEMKAILAHPLVKTEVDTEGLQELLGLSPSHTPGKGVFKGMKELRPAHWFRMTKNETEVRRYWQVTSEKHLDSEEETALKVRRLVKDAIERQLVSDLPISTFLSGGVDSSAITAISHAHMQKKHLPTLKTFSFDYEDNAKFFVESHFQPNSDAPWVKRMTNTFQTDHHNAVITQDKLFTLLEDSMRSRDLPGMADIDSSLMWFCGEIRKQATVGLSGECADEIFGGYPWFHREDRLMSDIFPWMTSISGRENLLRPALQKKLHLKEYVKARYEDSLAEVPHLEGESKIEAKRRGMFYVNMIWFMTTLLERKDRMSMAKSLEVRVPFADHHLVEYVWNVPWAMKMLNNREKGLLRKALEGVLPTEILYRKKSPFPKTHHPTYKNPVTQALGGVIKEKDSPLFDILDYQKVKDLVATEGASFTEPYFGQLMTGPQLMAHLLQIDMWLKQYNVKITS</sequence>
<evidence type="ECO:0000256" key="4">
    <source>
        <dbReference type="ARBA" id="ARBA00022741"/>
    </source>
</evidence>
<dbReference type="RefSeq" id="WP_110937569.1">
    <property type="nucleotide sequence ID" value="NZ_KZ614146.1"/>
</dbReference>
<dbReference type="GO" id="GO:0004066">
    <property type="term" value="F:asparagine synthase (glutamine-hydrolyzing) activity"/>
    <property type="evidence" value="ECO:0007669"/>
    <property type="project" value="UniProtKB-EC"/>
</dbReference>
<reference evidence="13 14" key="1">
    <citation type="submission" date="2017-10" db="EMBL/GenBank/DDBJ databases">
        <title>Bacillus sp. nov., a halophilic bacterium isolated from a Keqin Lake.</title>
        <authorList>
            <person name="Wang H."/>
        </authorList>
    </citation>
    <scope>NUCLEOTIDE SEQUENCE [LARGE SCALE GENOMIC DNA]</scope>
    <source>
        <strain evidence="13 14">KCTC 13187</strain>
    </source>
</reference>
<evidence type="ECO:0000256" key="8">
    <source>
        <dbReference type="ARBA" id="ARBA00048741"/>
    </source>
</evidence>
<gene>
    <name evidence="13" type="primary">asnB</name>
    <name evidence="13" type="ORF">CR203_10040</name>
</gene>
<evidence type="ECO:0000256" key="2">
    <source>
        <dbReference type="ARBA" id="ARBA00005752"/>
    </source>
</evidence>
<feature type="site" description="Important for beta-aspartyl-AMP intermediate formation" evidence="11">
    <location>
        <position position="379"/>
    </location>
</feature>
<dbReference type="EC" id="6.3.5.4" evidence="3"/>
<proteinExistence type="inferred from homology"/>
<keyword evidence="5 10" id="KW-0067">ATP-binding</keyword>
<dbReference type="InterPro" id="IPR051786">
    <property type="entry name" value="ASN_synthetase/amidase"/>
</dbReference>
<evidence type="ECO:0000256" key="1">
    <source>
        <dbReference type="ARBA" id="ARBA00005187"/>
    </source>
</evidence>
<accession>A0A3A9K849</accession>
<evidence type="ECO:0000256" key="11">
    <source>
        <dbReference type="PIRSR" id="PIRSR001589-3"/>
    </source>
</evidence>
<keyword evidence="6 9" id="KW-0061">Asparagine biosynthesis</keyword>
<dbReference type="PANTHER" id="PTHR43284:SF1">
    <property type="entry name" value="ASPARAGINE SYNTHETASE"/>
    <property type="match status" value="1"/>
</dbReference>
<dbReference type="GO" id="GO:0005829">
    <property type="term" value="C:cytosol"/>
    <property type="evidence" value="ECO:0007669"/>
    <property type="project" value="TreeGrafter"/>
</dbReference>
<dbReference type="InterPro" id="IPR033738">
    <property type="entry name" value="AsnB_N"/>
</dbReference>
<dbReference type="InterPro" id="IPR014729">
    <property type="entry name" value="Rossmann-like_a/b/a_fold"/>
</dbReference>
<dbReference type="InterPro" id="IPR006426">
    <property type="entry name" value="Asn_synth_AEB"/>
</dbReference>
<evidence type="ECO:0000256" key="10">
    <source>
        <dbReference type="PIRSR" id="PIRSR001589-2"/>
    </source>
</evidence>
<dbReference type="InterPro" id="IPR029055">
    <property type="entry name" value="Ntn_hydrolases_N"/>
</dbReference>
<evidence type="ECO:0000256" key="7">
    <source>
        <dbReference type="ARBA" id="ARBA00022962"/>
    </source>
</evidence>
<dbReference type="PANTHER" id="PTHR43284">
    <property type="entry name" value="ASPARAGINE SYNTHETASE (GLUTAMINE-HYDROLYZING)"/>
    <property type="match status" value="1"/>
</dbReference>
<dbReference type="SUPFAM" id="SSF56235">
    <property type="entry name" value="N-terminal nucleophile aminohydrolases (Ntn hydrolases)"/>
    <property type="match status" value="1"/>
</dbReference>
<evidence type="ECO:0000256" key="3">
    <source>
        <dbReference type="ARBA" id="ARBA00012737"/>
    </source>
</evidence>
<protein>
    <recommendedName>
        <fullName evidence="3">asparagine synthase (glutamine-hydrolyzing)</fullName>
        <ecNumber evidence="3">6.3.5.4</ecNumber>
    </recommendedName>
</protein>
<evidence type="ECO:0000313" key="14">
    <source>
        <dbReference type="Proteomes" id="UP000281498"/>
    </source>
</evidence>
<keyword evidence="7 9" id="KW-0315">Glutamine amidotransferase</keyword>
<evidence type="ECO:0000256" key="6">
    <source>
        <dbReference type="ARBA" id="ARBA00022888"/>
    </source>
</evidence>
<dbReference type="PIRSF" id="PIRSF001589">
    <property type="entry name" value="Asn_synthetase_glu-h"/>
    <property type="match status" value="1"/>
</dbReference>
<dbReference type="GO" id="GO:0006529">
    <property type="term" value="P:asparagine biosynthetic process"/>
    <property type="evidence" value="ECO:0007669"/>
    <property type="project" value="UniProtKB-KW"/>
</dbReference>
<dbReference type="GO" id="GO:0005524">
    <property type="term" value="F:ATP binding"/>
    <property type="evidence" value="ECO:0007669"/>
    <property type="project" value="UniProtKB-KW"/>
</dbReference>
<keyword evidence="14" id="KW-1185">Reference proteome</keyword>
<feature type="binding site" evidence="10">
    <location>
        <position position="102"/>
    </location>
    <ligand>
        <name>L-glutamine</name>
        <dbReference type="ChEBI" id="CHEBI:58359"/>
    </ligand>
</feature>
<dbReference type="EMBL" id="PDOE01000003">
    <property type="protein sequence ID" value="RKL67678.1"/>
    <property type="molecule type" value="Genomic_DNA"/>
</dbReference>
<comment type="similarity">
    <text evidence="2">Belongs to the asparagine synthetase family.</text>
</comment>
<name>A0A3A9K849_9BACI</name>
<dbReference type="Gene3D" id="3.60.20.10">
    <property type="entry name" value="Glutamine Phosphoribosylpyrophosphate, subunit 1, domain 1"/>
    <property type="match status" value="1"/>
</dbReference>
<organism evidence="13 14">
    <name type="scientific">Salipaludibacillus neizhouensis</name>
    <dbReference type="NCBI Taxonomy" id="885475"/>
    <lineage>
        <taxon>Bacteria</taxon>
        <taxon>Bacillati</taxon>
        <taxon>Bacillota</taxon>
        <taxon>Bacilli</taxon>
        <taxon>Bacillales</taxon>
        <taxon>Bacillaceae</taxon>
    </lineage>
</organism>
<dbReference type="Gene3D" id="3.40.50.620">
    <property type="entry name" value="HUPs"/>
    <property type="match status" value="1"/>
</dbReference>
<dbReference type="InterPro" id="IPR017932">
    <property type="entry name" value="GATase_2_dom"/>
</dbReference>
<evidence type="ECO:0000256" key="5">
    <source>
        <dbReference type="ARBA" id="ARBA00022840"/>
    </source>
</evidence>
<dbReference type="InterPro" id="IPR001962">
    <property type="entry name" value="Asn_synthase"/>
</dbReference>
<feature type="active site" description="For GATase activity" evidence="9">
    <location>
        <position position="2"/>
    </location>
</feature>
<dbReference type="Pfam" id="PF00733">
    <property type="entry name" value="Asn_synthase"/>
    <property type="match status" value="1"/>
</dbReference>
<dbReference type="PROSITE" id="PS51278">
    <property type="entry name" value="GATASE_TYPE_2"/>
    <property type="match status" value="1"/>
</dbReference>
<feature type="domain" description="Glutamine amidotransferase type-2" evidence="12">
    <location>
        <begin position="2"/>
        <end position="216"/>
    </location>
</feature>
<keyword evidence="9" id="KW-0028">Amino-acid biosynthesis</keyword>
<dbReference type="CDD" id="cd00712">
    <property type="entry name" value="AsnB"/>
    <property type="match status" value="1"/>
</dbReference>
<dbReference type="AlphaFoldDB" id="A0A3A9K849"/>
<dbReference type="SUPFAM" id="SSF52402">
    <property type="entry name" value="Adenine nucleotide alpha hydrolases-like"/>
    <property type="match status" value="1"/>
</dbReference>
<comment type="catalytic activity">
    <reaction evidence="8">
        <text>L-aspartate + L-glutamine + ATP + H2O = L-asparagine + L-glutamate + AMP + diphosphate + H(+)</text>
        <dbReference type="Rhea" id="RHEA:12228"/>
        <dbReference type="ChEBI" id="CHEBI:15377"/>
        <dbReference type="ChEBI" id="CHEBI:15378"/>
        <dbReference type="ChEBI" id="CHEBI:29985"/>
        <dbReference type="ChEBI" id="CHEBI:29991"/>
        <dbReference type="ChEBI" id="CHEBI:30616"/>
        <dbReference type="ChEBI" id="CHEBI:33019"/>
        <dbReference type="ChEBI" id="CHEBI:58048"/>
        <dbReference type="ChEBI" id="CHEBI:58359"/>
        <dbReference type="ChEBI" id="CHEBI:456215"/>
        <dbReference type="EC" id="6.3.5.4"/>
    </reaction>
</comment>